<gene>
    <name evidence="1" type="ORF">SAMN06265373_1273</name>
</gene>
<sequence length="212" mass="24128">MGNSMQIPLNGPECECLGLFRMAISEETDEERLRAIQVIRHEVVSLGLENFPIGKSSSNEFTRWIAETARERYDAAHEFGEIAQRYEGKNERHLNIAEYIGKRVWDSIQNEKFQGLHTPSGILEQTSDYARKMGIRGARDQSVLREIWGKHRGVVHLGMAMDFCEDHPGTTWHVLQLAETFRAGLSSNYPQNAPSPYVDPDVQLSFFYLSGP</sequence>
<dbReference type="Proteomes" id="UP001157961">
    <property type="component" value="Unassembled WGS sequence"/>
</dbReference>
<organism evidence="1 2">
    <name type="scientific">Shimia sagamensis</name>
    <dbReference type="NCBI Taxonomy" id="1566352"/>
    <lineage>
        <taxon>Bacteria</taxon>
        <taxon>Pseudomonadati</taxon>
        <taxon>Pseudomonadota</taxon>
        <taxon>Alphaproteobacteria</taxon>
        <taxon>Rhodobacterales</taxon>
        <taxon>Roseobacteraceae</taxon>
    </lineage>
</organism>
<reference evidence="1 2" key="1">
    <citation type="submission" date="2017-05" db="EMBL/GenBank/DDBJ databases">
        <authorList>
            <person name="Varghese N."/>
            <person name="Submissions S."/>
        </authorList>
    </citation>
    <scope>NUCLEOTIDE SEQUENCE [LARGE SCALE GENOMIC DNA]</scope>
    <source>
        <strain evidence="1 2">DSM 29734</strain>
    </source>
</reference>
<name>A0ABY1PM65_9RHOB</name>
<evidence type="ECO:0000313" key="1">
    <source>
        <dbReference type="EMBL" id="SMP37176.1"/>
    </source>
</evidence>
<accession>A0ABY1PM65</accession>
<dbReference type="RefSeq" id="WP_283428124.1">
    <property type="nucleotide sequence ID" value="NZ_FXTY01000027.1"/>
</dbReference>
<keyword evidence="2" id="KW-1185">Reference proteome</keyword>
<proteinExistence type="predicted"/>
<comment type="caution">
    <text evidence="1">The sequence shown here is derived from an EMBL/GenBank/DDBJ whole genome shotgun (WGS) entry which is preliminary data.</text>
</comment>
<protein>
    <submittedName>
        <fullName evidence="1">Uncharacterized protein</fullName>
    </submittedName>
</protein>
<evidence type="ECO:0000313" key="2">
    <source>
        <dbReference type="Proteomes" id="UP001157961"/>
    </source>
</evidence>
<dbReference type="EMBL" id="FXTY01000027">
    <property type="protein sequence ID" value="SMP37176.1"/>
    <property type="molecule type" value="Genomic_DNA"/>
</dbReference>